<evidence type="ECO:0000313" key="2">
    <source>
        <dbReference type="Proteomes" id="UP000198211"/>
    </source>
</evidence>
<name>A0A225UM25_9STRA</name>
<comment type="caution">
    <text evidence="1">The sequence shown here is derived from an EMBL/GenBank/DDBJ whole genome shotgun (WGS) entry which is preliminary data.</text>
</comment>
<reference evidence="2" key="1">
    <citation type="submission" date="2017-03" db="EMBL/GenBank/DDBJ databases">
        <title>Phytopthora megakarya and P. palmivora, two closely related causual agents of cacao black pod achieved similar genome size and gene model numbers by different mechanisms.</title>
        <authorList>
            <person name="Ali S."/>
            <person name="Shao J."/>
            <person name="Larry D.J."/>
            <person name="Kronmiller B."/>
            <person name="Shen D."/>
            <person name="Strem M.D."/>
            <person name="Melnick R.L."/>
            <person name="Guiltinan M.J."/>
            <person name="Tyler B.M."/>
            <person name="Meinhardt L.W."/>
            <person name="Bailey B.A."/>
        </authorList>
    </citation>
    <scope>NUCLEOTIDE SEQUENCE [LARGE SCALE GENOMIC DNA]</scope>
    <source>
        <strain evidence="2">zdho120</strain>
    </source>
</reference>
<dbReference type="EMBL" id="NBNE01015109">
    <property type="protein sequence ID" value="OWY93981.1"/>
    <property type="molecule type" value="Genomic_DNA"/>
</dbReference>
<proteinExistence type="predicted"/>
<accession>A0A225UM25</accession>
<dbReference type="AlphaFoldDB" id="A0A225UM25"/>
<gene>
    <name evidence="1" type="ORF">PHMEG_00036427</name>
</gene>
<organism evidence="1 2">
    <name type="scientific">Phytophthora megakarya</name>
    <dbReference type="NCBI Taxonomy" id="4795"/>
    <lineage>
        <taxon>Eukaryota</taxon>
        <taxon>Sar</taxon>
        <taxon>Stramenopiles</taxon>
        <taxon>Oomycota</taxon>
        <taxon>Peronosporomycetes</taxon>
        <taxon>Peronosporales</taxon>
        <taxon>Peronosporaceae</taxon>
        <taxon>Phytophthora</taxon>
    </lineage>
</organism>
<dbReference type="OrthoDB" id="123609at2759"/>
<sequence>MQPPVQRFLHTPDTRQRKIGIRHFDGKELYQCLGSEFLSWGKRFVWQIQFAERTSGFAWTEEVKVNILGHHFTGMAERYYNQQIEG</sequence>
<dbReference type="Proteomes" id="UP000198211">
    <property type="component" value="Unassembled WGS sequence"/>
</dbReference>
<protein>
    <submittedName>
        <fullName evidence="1">Uncharacterized protein</fullName>
    </submittedName>
</protein>
<keyword evidence="2" id="KW-1185">Reference proteome</keyword>
<evidence type="ECO:0000313" key="1">
    <source>
        <dbReference type="EMBL" id="OWY93981.1"/>
    </source>
</evidence>